<feature type="chain" id="PRO_5013156021" description="Lipoprotein" evidence="2">
    <location>
        <begin position="25"/>
        <end position="365"/>
    </location>
</feature>
<reference evidence="3 4" key="1">
    <citation type="submission" date="2016-11" db="EMBL/GenBank/DDBJ databases">
        <authorList>
            <person name="Jaros S."/>
            <person name="Januszkiewicz K."/>
            <person name="Wedrychowicz H."/>
        </authorList>
    </citation>
    <scope>NUCLEOTIDE SEQUENCE [LARGE SCALE GENOMIC DNA]</scope>
    <source>
        <strain evidence="3 4">BPI-34</strain>
    </source>
</reference>
<evidence type="ECO:0000313" key="4">
    <source>
        <dbReference type="Proteomes" id="UP000184280"/>
    </source>
</evidence>
<dbReference type="PROSITE" id="PS51257">
    <property type="entry name" value="PROKAR_LIPOPROTEIN"/>
    <property type="match status" value="1"/>
</dbReference>
<protein>
    <recommendedName>
        <fullName evidence="5">Lipoprotein</fullName>
    </recommendedName>
</protein>
<dbReference type="RefSeq" id="WP_081372947.1">
    <property type="nucleotide sequence ID" value="NZ_FRCJ01000008.1"/>
</dbReference>
<dbReference type="OrthoDB" id="1070234at2"/>
<organism evidence="3 4">
    <name type="scientific">Xylanibacter ruminicola</name>
    <name type="common">Prevotella ruminicola</name>
    <dbReference type="NCBI Taxonomy" id="839"/>
    <lineage>
        <taxon>Bacteria</taxon>
        <taxon>Pseudomonadati</taxon>
        <taxon>Bacteroidota</taxon>
        <taxon>Bacteroidia</taxon>
        <taxon>Bacteroidales</taxon>
        <taxon>Prevotellaceae</taxon>
        <taxon>Xylanibacter</taxon>
    </lineage>
</organism>
<feature type="signal peptide" evidence="2">
    <location>
        <begin position="1"/>
        <end position="24"/>
    </location>
</feature>
<evidence type="ECO:0000313" key="3">
    <source>
        <dbReference type="EMBL" id="SHM94813.1"/>
    </source>
</evidence>
<keyword evidence="2" id="KW-0732">Signal</keyword>
<keyword evidence="1" id="KW-0175">Coiled coil</keyword>
<evidence type="ECO:0000256" key="2">
    <source>
        <dbReference type="SAM" id="SignalP"/>
    </source>
</evidence>
<dbReference type="EMBL" id="FRCJ01000008">
    <property type="protein sequence ID" value="SHM94813.1"/>
    <property type="molecule type" value="Genomic_DNA"/>
</dbReference>
<name>A0A1M7MUL3_XYLRU</name>
<evidence type="ECO:0000256" key="1">
    <source>
        <dbReference type="SAM" id="Coils"/>
    </source>
</evidence>
<feature type="coiled-coil region" evidence="1">
    <location>
        <begin position="210"/>
        <end position="245"/>
    </location>
</feature>
<proteinExistence type="predicted"/>
<evidence type="ECO:0008006" key="5">
    <source>
        <dbReference type="Google" id="ProtNLM"/>
    </source>
</evidence>
<dbReference type="Pfam" id="PF21785">
    <property type="entry name" value="Bflower_2"/>
    <property type="match status" value="1"/>
</dbReference>
<dbReference type="Proteomes" id="UP000184280">
    <property type="component" value="Unassembled WGS sequence"/>
</dbReference>
<dbReference type="InterPro" id="IPR048910">
    <property type="entry name" value="Bflower_2"/>
</dbReference>
<dbReference type="AlphaFoldDB" id="A0A1M7MUL3"/>
<sequence>MNRKTSFIALALVAMFACSTPAQAQWGGLLNKARKAAGIKTKQEKAQDAAQQRMDSVAKAAAAITPTIPQAAESGQPITIKWGDTPIGTWDPVKLEITFNQTYDEGEFAGQKVKYILDPATGKFTSLNGIPKGSISNDGTIESPNLGTIKLDTKTNEVSMDGEVIGSVTKLRASCYGTDFGQLEGHVSPLLVAYIFHGALISKNQVQGWKEAEVKRTEEAKARAAKEKEERAARLEAEKKEFASQRVTIKANNYSTLGYIDGKTVKASNYSTIGYIEPDGTVKASNFSTIGYVDKNGTVKANNYSTIGYFDGSTIKASNYSALGYFQNGTVKASNYSSIGYIEGTKNKTVIAAAIFFFFFKDLVK</sequence>
<gene>
    <name evidence="3" type="ORF">SAMN04488494_3000</name>
</gene>
<accession>A0A1M7MUL3</accession>